<dbReference type="Pfam" id="PF00560">
    <property type="entry name" value="LRR_1"/>
    <property type="match status" value="3"/>
</dbReference>
<dbReference type="InterPro" id="IPR046956">
    <property type="entry name" value="RLP23-like"/>
</dbReference>
<evidence type="ECO:0000256" key="5">
    <source>
        <dbReference type="ARBA" id="ARBA00022737"/>
    </source>
</evidence>
<evidence type="ECO:0000313" key="11">
    <source>
        <dbReference type="EMBL" id="RYQ93023.1"/>
    </source>
</evidence>
<reference evidence="11 12" key="1">
    <citation type="submission" date="2019-01" db="EMBL/GenBank/DDBJ databases">
        <title>Sequencing of cultivated peanut Arachis hypogaea provides insights into genome evolution and oil improvement.</title>
        <authorList>
            <person name="Chen X."/>
        </authorList>
    </citation>
    <scope>NUCLEOTIDE SEQUENCE [LARGE SCALE GENOMIC DNA]</scope>
    <source>
        <strain evidence="12">cv. Fuhuasheng</strain>
        <tissue evidence="11">Leaves</tissue>
    </source>
</reference>
<evidence type="ECO:0000256" key="7">
    <source>
        <dbReference type="ARBA" id="ARBA00023136"/>
    </source>
</evidence>
<dbReference type="SUPFAM" id="SSF52058">
    <property type="entry name" value="L domain-like"/>
    <property type="match status" value="1"/>
</dbReference>
<evidence type="ECO:0000256" key="8">
    <source>
        <dbReference type="ARBA" id="ARBA00023170"/>
    </source>
</evidence>
<sequence length="390" mass="44313">MTPTLDIVDKINSQLLSIISGDEKVYLSSNNLRVEEGNMKNHLKFLGQEILNAFNCSDLQPHKLTLKIIVPVRRLGNHLIECEILTRTKIGGIALIPRMNIVPNNDIVLIKFQRRQFLLMMSFGVKINKAQIENRESLLTKVDFYAQTVICSTFKTSVSFKGINDDEKVKQVIKGRELDYIRNLKYLVNLDLSNNFLSGSIPTEILSHSRLIGFNLSYNNLSGEIPKMIGDIKLSIDLSHNHFCGAIPRSMIDLTFLSHLNLSYNNLSGPIPGENQFQSLNDPLSYAVNQYLCGAPLPKHRPGLVLIMFPTLKAMKMKTLDKVLFYSIITLGFAIGFWGILGVLYFKKNWRYVCFGYVDKVKDKIYVAVVLKVAKLKQMVQRNQQVKLEV</sequence>
<dbReference type="InterPro" id="IPR001611">
    <property type="entry name" value="Leu-rich_rpt"/>
</dbReference>
<dbReference type="PANTHER" id="PTHR48063">
    <property type="entry name" value="LRR RECEPTOR-LIKE KINASE"/>
    <property type="match status" value="1"/>
</dbReference>
<evidence type="ECO:0000256" key="4">
    <source>
        <dbReference type="ARBA" id="ARBA00022729"/>
    </source>
</evidence>
<evidence type="ECO:0000256" key="3">
    <source>
        <dbReference type="ARBA" id="ARBA00022692"/>
    </source>
</evidence>
<dbReference type="STRING" id="3818.A0A444XTG8"/>
<organism evidence="11 12">
    <name type="scientific">Arachis hypogaea</name>
    <name type="common">Peanut</name>
    <dbReference type="NCBI Taxonomy" id="3818"/>
    <lineage>
        <taxon>Eukaryota</taxon>
        <taxon>Viridiplantae</taxon>
        <taxon>Streptophyta</taxon>
        <taxon>Embryophyta</taxon>
        <taxon>Tracheophyta</taxon>
        <taxon>Spermatophyta</taxon>
        <taxon>Magnoliopsida</taxon>
        <taxon>eudicotyledons</taxon>
        <taxon>Gunneridae</taxon>
        <taxon>Pentapetalae</taxon>
        <taxon>rosids</taxon>
        <taxon>fabids</taxon>
        <taxon>Fabales</taxon>
        <taxon>Fabaceae</taxon>
        <taxon>Papilionoideae</taxon>
        <taxon>50 kb inversion clade</taxon>
        <taxon>dalbergioids sensu lato</taxon>
        <taxon>Dalbergieae</taxon>
        <taxon>Pterocarpus clade</taxon>
        <taxon>Arachis</taxon>
    </lineage>
</organism>
<dbReference type="EMBL" id="SDMP01000019">
    <property type="protein sequence ID" value="RYQ93023.1"/>
    <property type="molecule type" value="Genomic_DNA"/>
</dbReference>
<accession>A0A444XTG8</accession>
<feature type="transmembrane region" description="Helical" evidence="10">
    <location>
        <begin position="323"/>
        <end position="346"/>
    </location>
</feature>
<protein>
    <submittedName>
        <fullName evidence="11">Uncharacterized protein</fullName>
    </submittedName>
</protein>
<comment type="subcellular location">
    <subcellularLocation>
        <location evidence="1">Membrane</location>
        <topology evidence="1">Single-pass type I membrane protein</topology>
    </subcellularLocation>
</comment>
<keyword evidence="4" id="KW-0732">Signal</keyword>
<evidence type="ECO:0000256" key="10">
    <source>
        <dbReference type="SAM" id="Phobius"/>
    </source>
</evidence>
<proteinExistence type="predicted"/>
<dbReference type="Proteomes" id="UP000289738">
    <property type="component" value="Chromosome B09"/>
</dbReference>
<evidence type="ECO:0000256" key="9">
    <source>
        <dbReference type="ARBA" id="ARBA00023180"/>
    </source>
</evidence>
<gene>
    <name evidence="11" type="ORF">Ahy_B09g099279</name>
</gene>
<keyword evidence="2" id="KW-0433">Leucine-rich repeat</keyword>
<name>A0A444XTG8_ARAHY</name>
<keyword evidence="3 10" id="KW-0812">Transmembrane</keyword>
<comment type="caution">
    <text evidence="11">The sequence shown here is derived from an EMBL/GenBank/DDBJ whole genome shotgun (WGS) entry which is preliminary data.</text>
</comment>
<keyword evidence="9" id="KW-0325">Glycoprotein</keyword>
<dbReference type="InterPro" id="IPR032675">
    <property type="entry name" value="LRR_dom_sf"/>
</dbReference>
<dbReference type="PANTHER" id="PTHR48063:SF112">
    <property type="entry name" value="RECEPTOR LIKE PROTEIN 30-LIKE"/>
    <property type="match status" value="1"/>
</dbReference>
<evidence type="ECO:0000256" key="6">
    <source>
        <dbReference type="ARBA" id="ARBA00022989"/>
    </source>
</evidence>
<keyword evidence="5" id="KW-0677">Repeat</keyword>
<dbReference type="GO" id="GO:0016020">
    <property type="term" value="C:membrane"/>
    <property type="evidence" value="ECO:0007669"/>
    <property type="project" value="UniProtKB-SubCell"/>
</dbReference>
<keyword evidence="12" id="KW-1185">Reference proteome</keyword>
<evidence type="ECO:0000256" key="1">
    <source>
        <dbReference type="ARBA" id="ARBA00004479"/>
    </source>
</evidence>
<keyword evidence="6 10" id="KW-1133">Transmembrane helix</keyword>
<dbReference type="FunFam" id="3.80.10.10:FF:000383">
    <property type="entry name" value="Leucine-rich repeat receptor protein kinase EMS1"/>
    <property type="match status" value="1"/>
</dbReference>
<keyword evidence="8" id="KW-0675">Receptor</keyword>
<dbReference type="Gene3D" id="3.80.10.10">
    <property type="entry name" value="Ribonuclease Inhibitor"/>
    <property type="match status" value="1"/>
</dbReference>
<evidence type="ECO:0000256" key="2">
    <source>
        <dbReference type="ARBA" id="ARBA00022614"/>
    </source>
</evidence>
<dbReference type="PRINTS" id="PR00019">
    <property type="entry name" value="LEURICHRPT"/>
</dbReference>
<keyword evidence="7 10" id="KW-0472">Membrane</keyword>
<dbReference type="AlphaFoldDB" id="A0A444XTG8"/>
<evidence type="ECO:0000313" key="12">
    <source>
        <dbReference type="Proteomes" id="UP000289738"/>
    </source>
</evidence>